<dbReference type="InterPro" id="IPR015590">
    <property type="entry name" value="Aldehyde_DH_dom"/>
</dbReference>
<comment type="caution">
    <text evidence="4">The sequence shown here is derived from an EMBL/GenBank/DDBJ whole genome shotgun (WGS) entry which is preliminary data.</text>
</comment>
<dbReference type="PANTHER" id="PTHR42804">
    <property type="entry name" value="ALDEHYDE DEHYDROGENASE"/>
    <property type="match status" value="1"/>
</dbReference>
<feature type="domain" description="Aldehyde dehydrogenase" evidence="3">
    <location>
        <begin position="13"/>
        <end position="101"/>
    </location>
</feature>
<gene>
    <name evidence="4" type="ORF">GCM10010191_86910</name>
</gene>
<accession>A0ABP5XFG7</accession>
<dbReference type="PANTHER" id="PTHR42804:SF1">
    <property type="entry name" value="ALDEHYDE DEHYDROGENASE-RELATED"/>
    <property type="match status" value="1"/>
</dbReference>
<dbReference type="InterPro" id="IPR016162">
    <property type="entry name" value="Ald_DH_N"/>
</dbReference>
<dbReference type="EMBL" id="BAAARW010000039">
    <property type="protein sequence ID" value="GAA2454559.1"/>
    <property type="molecule type" value="Genomic_DNA"/>
</dbReference>
<evidence type="ECO:0000313" key="5">
    <source>
        <dbReference type="Proteomes" id="UP001501231"/>
    </source>
</evidence>
<evidence type="ECO:0000259" key="3">
    <source>
        <dbReference type="Pfam" id="PF00171"/>
    </source>
</evidence>
<comment type="similarity">
    <text evidence="1">Belongs to the aldehyde dehydrogenase family.</text>
</comment>
<dbReference type="InterPro" id="IPR016161">
    <property type="entry name" value="Ald_DH/histidinol_DH"/>
</dbReference>
<keyword evidence="2" id="KW-0560">Oxidoreductase</keyword>
<keyword evidence="5" id="KW-1185">Reference proteome</keyword>
<dbReference type="RefSeq" id="WP_344597421.1">
    <property type="nucleotide sequence ID" value="NZ_BAAARW010000039.1"/>
</dbReference>
<reference evidence="5" key="1">
    <citation type="journal article" date="2019" name="Int. J. Syst. Evol. Microbiol.">
        <title>The Global Catalogue of Microorganisms (GCM) 10K type strain sequencing project: providing services to taxonomists for standard genome sequencing and annotation.</title>
        <authorList>
            <consortium name="The Broad Institute Genomics Platform"/>
            <consortium name="The Broad Institute Genome Sequencing Center for Infectious Disease"/>
            <person name="Wu L."/>
            <person name="Ma J."/>
        </authorList>
    </citation>
    <scope>NUCLEOTIDE SEQUENCE [LARGE SCALE GENOMIC DNA]</scope>
    <source>
        <strain evidence="5">JCM 3325</strain>
    </source>
</reference>
<organism evidence="4 5">
    <name type="scientific">Actinomadura vinacea</name>
    <dbReference type="NCBI Taxonomy" id="115336"/>
    <lineage>
        <taxon>Bacteria</taxon>
        <taxon>Bacillati</taxon>
        <taxon>Actinomycetota</taxon>
        <taxon>Actinomycetes</taxon>
        <taxon>Streptosporangiales</taxon>
        <taxon>Thermomonosporaceae</taxon>
        <taxon>Actinomadura</taxon>
    </lineage>
</organism>
<dbReference type="Gene3D" id="3.40.605.10">
    <property type="entry name" value="Aldehyde Dehydrogenase, Chain A, domain 1"/>
    <property type="match status" value="1"/>
</dbReference>
<evidence type="ECO:0000256" key="1">
    <source>
        <dbReference type="ARBA" id="ARBA00009986"/>
    </source>
</evidence>
<dbReference type="Proteomes" id="UP001501231">
    <property type="component" value="Unassembled WGS sequence"/>
</dbReference>
<protein>
    <recommendedName>
        <fullName evidence="3">Aldehyde dehydrogenase domain-containing protein</fullName>
    </recommendedName>
</protein>
<evidence type="ECO:0000313" key="4">
    <source>
        <dbReference type="EMBL" id="GAA2454559.1"/>
    </source>
</evidence>
<sequence>MTVREELLIGGEWRRPAAAARIAVVSPSTEEVIAEVPDAGPDDVDAAARAARRAFDGGAWRGLSAAERAGILERALGILESRIEEIGRLVTAEMGLSRRAGSAANSAPRDWLRTSR</sequence>
<dbReference type="Pfam" id="PF00171">
    <property type="entry name" value="Aldedh"/>
    <property type="match status" value="1"/>
</dbReference>
<dbReference type="SUPFAM" id="SSF53720">
    <property type="entry name" value="ALDH-like"/>
    <property type="match status" value="1"/>
</dbReference>
<proteinExistence type="inferred from homology"/>
<evidence type="ECO:0000256" key="2">
    <source>
        <dbReference type="ARBA" id="ARBA00023002"/>
    </source>
</evidence>
<name>A0ABP5XFG7_9ACTN</name>